<dbReference type="InterPro" id="IPR051017">
    <property type="entry name" value="Aldolase-II_Adducin_sf"/>
</dbReference>
<dbReference type="AlphaFoldDB" id="A0AA50CQ30"/>
<evidence type="ECO:0000313" key="4">
    <source>
        <dbReference type="Proteomes" id="UP001234585"/>
    </source>
</evidence>
<dbReference type="Proteomes" id="UP001234585">
    <property type="component" value="Plasmid unnamed1"/>
</dbReference>
<dbReference type="PANTHER" id="PTHR10672:SF3">
    <property type="entry name" value="PROTEIN HU-LI TAI SHAO"/>
    <property type="match status" value="1"/>
</dbReference>
<sequence>MNAEISISEYTTREDLAAVYRLIAYFGMDDIIHTHVSARLPAEPDKLLINRYGDLFREVTPESLAVIDHDGNLVRGPQVPINTAGIVIHTAVHAARPDAACVVHTHTPAGVAVSCLEEGLLPLNQTALLFHGHLAYHSFEGIALDKEEQVRLVADLGDKRAMILRNHGLLTVGRTIGEAFSLMYNLEQACRIQLAAQASGQKLVLPPKEVQDKTAAQYDADPDGAAELEWLALRRLVPIAA</sequence>
<gene>
    <name evidence="3" type="ORF">Q9313_21590</name>
</gene>
<dbReference type="Pfam" id="PF00596">
    <property type="entry name" value="Aldolase_II"/>
    <property type="match status" value="1"/>
</dbReference>
<name>A0AA50CQ30_9HYPH</name>
<dbReference type="NCBIfam" id="NF005451">
    <property type="entry name" value="PRK07044.1"/>
    <property type="match status" value="1"/>
</dbReference>
<evidence type="ECO:0000313" key="3">
    <source>
        <dbReference type="EMBL" id="WLR99381.1"/>
    </source>
</evidence>
<accession>A0AA50CQ30</accession>
<reference evidence="3 4" key="1">
    <citation type="submission" date="2023-08" db="EMBL/GenBank/DDBJ databases">
        <title>Pathogen: clinical or host-associated sample.</title>
        <authorList>
            <person name="Hergert J."/>
            <person name="Casey R."/>
            <person name="Wagner J."/>
            <person name="Young E.L."/>
            <person name="Oakeson K.F."/>
        </authorList>
    </citation>
    <scope>NUCLEOTIDE SEQUENCE [LARGE SCALE GENOMIC DNA]</scope>
    <source>
        <strain evidence="3 4">1760953</strain>
        <plasmid evidence="3 4">unnamed1</plasmid>
    </source>
</reference>
<dbReference type="GO" id="GO:0005856">
    <property type="term" value="C:cytoskeleton"/>
    <property type="evidence" value="ECO:0007669"/>
    <property type="project" value="TreeGrafter"/>
</dbReference>
<comment type="similarity">
    <text evidence="1">Belongs to the aldolase class II family.</text>
</comment>
<dbReference type="EMBL" id="CP132303">
    <property type="protein sequence ID" value="WLR99381.1"/>
    <property type="molecule type" value="Genomic_DNA"/>
</dbReference>
<dbReference type="InterPro" id="IPR001303">
    <property type="entry name" value="Aldolase_II/adducin_N"/>
</dbReference>
<protein>
    <submittedName>
        <fullName evidence="3">Class II aldolase/adducin family protein</fullName>
    </submittedName>
</protein>
<keyword evidence="3" id="KW-0614">Plasmid</keyword>
<dbReference type="RefSeq" id="WP_306038763.1">
    <property type="nucleotide sequence ID" value="NZ_CP132303.1"/>
</dbReference>
<feature type="domain" description="Class II aldolase/adducin N-terminal" evidence="2">
    <location>
        <begin position="14"/>
        <end position="194"/>
    </location>
</feature>
<dbReference type="GO" id="GO:0051015">
    <property type="term" value="F:actin filament binding"/>
    <property type="evidence" value="ECO:0007669"/>
    <property type="project" value="TreeGrafter"/>
</dbReference>
<evidence type="ECO:0000256" key="1">
    <source>
        <dbReference type="ARBA" id="ARBA00037961"/>
    </source>
</evidence>
<dbReference type="InterPro" id="IPR036409">
    <property type="entry name" value="Aldolase_II/adducin_N_sf"/>
</dbReference>
<dbReference type="SMART" id="SM01007">
    <property type="entry name" value="Aldolase_II"/>
    <property type="match status" value="1"/>
</dbReference>
<proteinExistence type="inferred from homology"/>
<keyword evidence="4" id="KW-1185">Reference proteome</keyword>
<dbReference type="SUPFAM" id="SSF53639">
    <property type="entry name" value="AraD/HMP-PK domain-like"/>
    <property type="match status" value="1"/>
</dbReference>
<dbReference type="Gene3D" id="3.40.225.10">
    <property type="entry name" value="Class II aldolase/adducin N-terminal domain"/>
    <property type="match status" value="1"/>
</dbReference>
<geneLocation type="plasmid" evidence="3 4">
    <name>unnamed1</name>
</geneLocation>
<dbReference type="PANTHER" id="PTHR10672">
    <property type="entry name" value="ADDUCIN"/>
    <property type="match status" value="1"/>
</dbReference>
<organism evidence="3 4">
    <name type="scientific">Shinella sumterensis</name>
    <dbReference type="NCBI Taxonomy" id="1967501"/>
    <lineage>
        <taxon>Bacteria</taxon>
        <taxon>Pseudomonadati</taxon>
        <taxon>Pseudomonadota</taxon>
        <taxon>Alphaproteobacteria</taxon>
        <taxon>Hyphomicrobiales</taxon>
        <taxon>Rhizobiaceae</taxon>
        <taxon>Shinella</taxon>
    </lineage>
</organism>
<evidence type="ECO:0000259" key="2">
    <source>
        <dbReference type="SMART" id="SM01007"/>
    </source>
</evidence>